<keyword evidence="1" id="KW-0472">Membrane</keyword>
<dbReference type="OrthoDB" id="5360192at2"/>
<name>A0A1M7GQH5_9FIRM</name>
<dbReference type="Pfam" id="PF10990">
    <property type="entry name" value="DUF2809"/>
    <property type="match status" value="1"/>
</dbReference>
<proteinExistence type="predicted"/>
<gene>
    <name evidence="2" type="ORF">SAMN02746066_01052</name>
</gene>
<keyword evidence="1" id="KW-0812">Transmembrane</keyword>
<feature type="transmembrane region" description="Helical" evidence="1">
    <location>
        <begin position="14"/>
        <end position="35"/>
    </location>
</feature>
<reference evidence="2 3" key="1">
    <citation type="submission" date="2016-11" db="EMBL/GenBank/DDBJ databases">
        <authorList>
            <person name="Jaros S."/>
            <person name="Januszkiewicz K."/>
            <person name="Wedrychowicz H."/>
        </authorList>
    </citation>
    <scope>NUCLEOTIDE SEQUENCE [LARGE SCALE GENOMIC DNA]</scope>
    <source>
        <strain evidence="2 3">DSM 15930</strain>
    </source>
</reference>
<keyword evidence="1" id="KW-1133">Transmembrane helix</keyword>
<feature type="transmembrane region" description="Helical" evidence="1">
    <location>
        <begin position="111"/>
        <end position="127"/>
    </location>
</feature>
<dbReference type="AlphaFoldDB" id="A0A1M7GQH5"/>
<evidence type="ECO:0000256" key="1">
    <source>
        <dbReference type="SAM" id="Phobius"/>
    </source>
</evidence>
<evidence type="ECO:0000313" key="2">
    <source>
        <dbReference type="EMBL" id="SHM18455.1"/>
    </source>
</evidence>
<evidence type="ECO:0008006" key="4">
    <source>
        <dbReference type="Google" id="ProtNLM"/>
    </source>
</evidence>
<keyword evidence="3" id="KW-1185">Reference proteome</keyword>
<dbReference type="STRING" id="1120996.SAMN02746066_01052"/>
<protein>
    <recommendedName>
        <fullName evidence="4">DUF2809 domain-containing protein</fullName>
    </recommendedName>
</protein>
<feature type="transmembrane region" description="Helical" evidence="1">
    <location>
        <begin position="66"/>
        <end position="90"/>
    </location>
</feature>
<accession>A0A1M7GQH5</accession>
<feature type="transmembrane region" description="Helical" evidence="1">
    <location>
        <begin position="42"/>
        <end position="60"/>
    </location>
</feature>
<dbReference type="EMBL" id="FRCP01000007">
    <property type="protein sequence ID" value="SHM18455.1"/>
    <property type="molecule type" value="Genomic_DNA"/>
</dbReference>
<dbReference type="InterPro" id="IPR021257">
    <property type="entry name" value="DUF2809"/>
</dbReference>
<organism evidence="2 3">
    <name type="scientific">Anaerosporobacter mobilis DSM 15930</name>
    <dbReference type="NCBI Taxonomy" id="1120996"/>
    <lineage>
        <taxon>Bacteria</taxon>
        <taxon>Bacillati</taxon>
        <taxon>Bacillota</taxon>
        <taxon>Clostridia</taxon>
        <taxon>Lachnospirales</taxon>
        <taxon>Lachnospiraceae</taxon>
        <taxon>Anaerosporobacter</taxon>
    </lineage>
</organism>
<evidence type="ECO:0000313" key="3">
    <source>
        <dbReference type="Proteomes" id="UP000184038"/>
    </source>
</evidence>
<sequence>MSKGAYNRTVTKRLYYLIIVIVLMVIEVLIAVYVHDSFIRPYVGDILVMGVLYTLIRVIIPERFPYLPYLLFAFATIIEILQYFDFASILDFMDSKILRIVLGSTFDLKDILCYAIGTFLIVIINHMKVDNRI</sequence>
<dbReference type="Proteomes" id="UP000184038">
    <property type="component" value="Unassembled WGS sequence"/>
</dbReference>
<dbReference type="RefSeq" id="WP_073284095.1">
    <property type="nucleotide sequence ID" value="NZ_FRCP01000007.1"/>
</dbReference>